<reference evidence="1" key="1">
    <citation type="journal article" date="2020" name="Nature">
        <title>Giant virus diversity and host interactions through global metagenomics.</title>
        <authorList>
            <person name="Schulz F."/>
            <person name="Roux S."/>
            <person name="Paez-Espino D."/>
            <person name="Jungbluth S."/>
            <person name="Walsh D.A."/>
            <person name="Denef V.J."/>
            <person name="McMahon K.D."/>
            <person name="Konstantinidis K.T."/>
            <person name="Eloe-Fadrosh E.A."/>
            <person name="Kyrpides N.C."/>
            <person name="Woyke T."/>
        </authorList>
    </citation>
    <scope>NUCLEOTIDE SEQUENCE</scope>
    <source>
        <strain evidence="1">GVMAG-M-3300023179-27</strain>
    </source>
</reference>
<accession>A0A6C0EBC0</accession>
<organism evidence="1">
    <name type="scientific">viral metagenome</name>
    <dbReference type="NCBI Taxonomy" id="1070528"/>
    <lineage>
        <taxon>unclassified sequences</taxon>
        <taxon>metagenomes</taxon>
        <taxon>organismal metagenomes</taxon>
    </lineage>
</organism>
<sequence length="130" mass="15694">MENQFAVSQQQYTDFVRSHYKHYDIVDGSIKHGIRECEKHRKNHLEMNFDLRYSGLTEEVPYFVLQAILHSIYSAKNDWYEIDYVYLDRDGTNVRSRRDVNLSKDIFLHSVTIHVDKLKKYMYEESVSRH</sequence>
<dbReference type="AlphaFoldDB" id="A0A6C0EBC0"/>
<evidence type="ECO:0000313" key="1">
    <source>
        <dbReference type="EMBL" id="QHT26436.1"/>
    </source>
</evidence>
<dbReference type="EMBL" id="MN739789">
    <property type="protein sequence ID" value="QHT26436.1"/>
    <property type="molecule type" value="Genomic_DNA"/>
</dbReference>
<protein>
    <submittedName>
        <fullName evidence="1">Uncharacterized protein</fullName>
    </submittedName>
</protein>
<name>A0A6C0EBC0_9ZZZZ</name>
<proteinExistence type="predicted"/>